<dbReference type="EMBL" id="GU943147">
    <property type="protein sequence ID" value="ADD96560.1"/>
    <property type="molecule type" value="Genomic_DNA"/>
</dbReference>
<sequence>MKLHVKHIFSGLTLAQYGELYFEESFNEYLCKGVNLSRNVKEKSLNGTSLRRVTTVSPDREIPGPVAKVIKMDRLEYDEELTYDTSAFKGTWKINVPGPLGSKFSAGGQFVFREVSGGVERELWGEINVKVFGVGKMIETLIVTDVEKSYETAAAQTSQYIRDNAALFA</sequence>
<evidence type="ECO:0000313" key="1">
    <source>
        <dbReference type="EMBL" id="ADD96560.1"/>
    </source>
</evidence>
<organism evidence="1">
    <name type="scientific">uncultured organism MedDCM-OCT-S11-C346</name>
    <dbReference type="NCBI Taxonomy" id="743660"/>
    <lineage>
        <taxon>unclassified sequences</taxon>
        <taxon>environmental samples</taxon>
    </lineage>
</organism>
<dbReference type="InterPro" id="IPR019639">
    <property type="entry name" value="DUF2505"/>
</dbReference>
<dbReference type="AlphaFoldDB" id="D6PLF9"/>
<dbReference type="Pfam" id="PF10698">
    <property type="entry name" value="DUF2505"/>
    <property type="match status" value="1"/>
</dbReference>
<proteinExistence type="predicted"/>
<accession>D6PLF9</accession>
<name>D6PLF9_9ZZZZ</name>
<reference evidence="1" key="1">
    <citation type="journal article" date="2010" name="ISME J.">
        <title>Metagenome of the Mediterranean deep chlorophyll maximum studied by direct and fosmid library 454 pyrosequencing.</title>
        <authorList>
            <person name="Ghai R."/>
            <person name="Martin-Cuadrado A.B."/>
            <person name="Molto A.G."/>
            <person name="Heredia I.G."/>
            <person name="Cabrera R."/>
            <person name="Martin J."/>
            <person name="Verdu M."/>
            <person name="Deschamps P."/>
            <person name="Moreira D."/>
            <person name="Lopez-Garcia P."/>
            <person name="Mira A."/>
            <person name="Rodriguez-Valera F."/>
        </authorList>
    </citation>
    <scope>NUCLEOTIDE SEQUENCE</scope>
</reference>
<protein>
    <submittedName>
        <fullName evidence="1">SsrA binding protein</fullName>
    </submittedName>
</protein>